<feature type="region of interest" description="Disordered" evidence="1">
    <location>
        <begin position="88"/>
        <end position="110"/>
    </location>
</feature>
<dbReference type="AlphaFoldDB" id="A0A0B7NGY3"/>
<dbReference type="GO" id="GO:0005737">
    <property type="term" value="C:cytoplasm"/>
    <property type="evidence" value="ECO:0007669"/>
    <property type="project" value="TreeGrafter"/>
</dbReference>
<dbReference type="InterPro" id="IPR051092">
    <property type="entry name" value="FYVE_RhoGEF_PH"/>
</dbReference>
<feature type="domain" description="DH" evidence="2">
    <location>
        <begin position="183"/>
        <end position="376"/>
    </location>
</feature>
<dbReference type="SMART" id="SM00325">
    <property type="entry name" value="RhoGEF"/>
    <property type="match status" value="1"/>
</dbReference>
<evidence type="ECO:0000259" key="2">
    <source>
        <dbReference type="PROSITE" id="PS50010"/>
    </source>
</evidence>
<dbReference type="InterPro" id="IPR000219">
    <property type="entry name" value="DH_dom"/>
</dbReference>
<dbReference type="Pfam" id="PF00621">
    <property type="entry name" value="RhoGEF"/>
    <property type="match status" value="1"/>
</dbReference>
<proteinExistence type="predicted"/>
<evidence type="ECO:0000313" key="4">
    <source>
        <dbReference type="Proteomes" id="UP000054107"/>
    </source>
</evidence>
<dbReference type="CDD" id="cd00160">
    <property type="entry name" value="RhoGEF"/>
    <property type="match status" value="1"/>
</dbReference>
<evidence type="ECO:0000256" key="1">
    <source>
        <dbReference type="SAM" id="MobiDB-lite"/>
    </source>
</evidence>
<dbReference type="Proteomes" id="UP000054107">
    <property type="component" value="Unassembled WGS sequence"/>
</dbReference>
<name>A0A0B7NGY3_9FUNG</name>
<gene>
    <name evidence="3" type="primary">PARPA_10954.1 scaffold 42005</name>
</gene>
<dbReference type="STRING" id="35722.A0A0B7NGY3"/>
<reference evidence="3 4" key="1">
    <citation type="submission" date="2014-09" db="EMBL/GenBank/DDBJ databases">
        <authorList>
            <person name="Ellenberger Sabrina"/>
        </authorList>
    </citation>
    <scope>NUCLEOTIDE SEQUENCE [LARGE SCALE GENOMIC DNA]</scope>
    <source>
        <strain evidence="3 4">CBS 412.66</strain>
    </source>
</reference>
<organism evidence="3 4">
    <name type="scientific">Parasitella parasitica</name>
    <dbReference type="NCBI Taxonomy" id="35722"/>
    <lineage>
        <taxon>Eukaryota</taxon>
        <taxon>Fungi</taxon>
        <taxon>Fungi incertae sedis</taxon>
        <taxon>Mucoromycota</taxon>
        <taxon>Mucoromycotina</taxon>
        <taxon>Mucoromycetes</taxon>
        <taxon>Mucorales</taxon>
        <taxon>Mucorineae</taxon>
        <taxon>Mucoraceae</taxon>
        <taxon>Parasitella</taxon>
    </lineage>
</organism>
<dbReference type="Gene3D" id="1.20.900.10">
    <property type="entry name" value="Dbl homology (DH) domain"/>
    <property type="match status" value="1"/>
</dbReference>
<accession>A0A0B7NGY3</accession>
<dbReference type="OrthoDB" id="660555at2759"/>
<evidence type="ECO:0000313" key="3">
    <source>
        <dbReference type="EMBL" id="CEP16682.1"/>
    </source>
</evidence>
<dbReference type="GO" id="GO:0005085">
    <property type="term" value="F:guanyl-nucleotide exchange factor activity"/>
    <property type="evidence" value="ECO:0007669"/>
    <property type="project" value="InterPro"/>
</dbReference>
<dbReference type="EMBL" id="LN733228">
    <property type="protein sequence ID" value="CEP16682.1"/>
    <property type="molecule type" value="Genomic_DNA"/>
</dbReference>
<keyword evidence="4" id="KW-1185">Reference proteome</keyword>
<protein>
    <recommendedName>
        <fullName evidence="2">DH domain-containing protein</fullName>
    </recommendedName>
</protein>
<dbReference type="PANTHER" id="PTHR12673">
    <property type="entry name" value="FACIOGENITAL DYSPLASIA PROTEIN"/>
    <property type="match status" value="1"/>
</dbReference>
<dbReference type="PROSITE" id="PS50010">
    <property type="entry name" value="DH_2"/>
    <property type="match status" value="1"/>
</dbReference>
<dbReference type="SUPFAM" id="SSF48065">
    <property type="entry name" value="DBL homology domain (DH-domain)"/>
    <property type="match status" value="1"/>
</dbReference>
<sequence>MPPYLHPTFEEIEAKEWAISTISSILTDISPVSFEIETPTADSGSHDNTNLRRSFSFLEGNLLAYLPHQKEARNSRRSQSTIVPSTISDASKSTMTRSAPTTPTDNFLSQPSISSRIRHTWHMDRASVKQLFNTIDIHDTHKKSSKEQKGIAIWESTRQAYMMQPPSSLEIETKPQTKKSIQLSKFIMGELLSTEETYLNHLLTIKNFYMDPLMEAAKSQKSLVNLKDIEIIFGFIPQLIILSTALVKQLDDTITKYLEDDSQLAQVSIGRVFCDLESCFDIYISYAVNFPKSRKFLSKASSNIVYRQLVQDTMRKKETNRMVLADYMIAPIQRITRYCLLLTDLQKHSDRSHPDYVYLAKALKSLSALAFAMNNIQ</sequence>
<dbReference type="InterPro" id="IPR035899">
    <property type="entry name" value="DBL_dom_sf"/>
</dbReference>
<dbReference type="PANTHER" id="PTHR12673:SF159">
    <property type="entry name" value="LD03170P"/>
    <property type="match status" value="1"/>
</dbReference>